<organism evidence="1 2">
    <name type="scientific">Archangium gephyra</name>
    <dbReference type="NCBI Taxonomy" id="48"/>
    <lineage>
        <taxon>Bacteria</taxon>
        <taxon>Pseudomonadati</taxon>
        <taxon>Myxococcota</taxon>
        <taxon>Myxococcia</taxon>
        <taxon>Myxococcales</taxon>
        <taxon>Cystobacterineae</taxon>
        <taxon>Archangiaceae</taxon>
        <taxon>Archangium</taxon>
    </lineage>
</organism>
<accession>A0AAC8TGP1</accession>
<sequence>MFFPTRGTASARPPPRGARVAVIIESPSECQDTDCAARGLGVGRESMGRS</sequence>
<dbReference type="Proteomes" id="UP000035579">
    <property type="component" value="Chromosome"/>
</dbReference>
<protein>
    <submittedName>
        <fullName evidence="1">Uncharacterized protein</fullName>
    </submittedName>
</protein>
<evidence type="ECO:0000313" key="2">
    <source>
        <dbReference type="Proteomes" id="UP000035579"/>
    </source>
</evidence>
<proteinExistence type="predicted"/>
<name>A0AAC8TGP1_9BACT</name>
<dbReference type="EMBL" id="CP011509">
    <property type="protein sequence ID" value="AKJ03736.1"/>
    <property type="molecule type" value="Genomic_DNA"/>
</dbReference>
<gene>
    <name evidence="1" type="ORF">AA314_05362</name>
</gene>
<evidence type="ECO:0000313" key="1">
    <source>
        <dbReference type="EMBL" id="AKJ03736.1"/>
    </source>
</evidence>
<reference evidence="1 2" key="1">
    <citation type="submission" date="2015-05" db="EMBL/GenBank/DDBJ databases">
        <title>Genome assembly of Archangium gephyra DSM 2261.</title>
        <authorList>
            <person name="Sharma G."/>
            <person name="Subramanian S."/>
        </authorList>
    </citation>
    <scope>NUCLEOTIDE SEQUENCE [LARGE SCALE GENOMIC DNA]</scope>
    <source>
        <strain evidence="1 2">DSM 2261</strain>
    </source>
</reference>
<dbReference type="AlphaFoldDB" id="A0AAC8TGP1"/>
<dbReference type="KEGG" id="age:AA314_05362"/>